<keyword evidence="16" id="KW-0472">Membrane</keyword>
<dbReference type="OrthoDB" id="1938112at2759"/>
<comment type="caution">
    <text evidence="19">The sequence shown here is derived from an EMBL/GenBank/DDBJ whole genome shotgun (WGS) entry which is preliminary data.</text>
</comment>
<dbReference type="PROSITE" id="PS51450">
    <property type="entry name" value="LRR"/>
    <property type="match status" value="1"/>
</dbReference>
<evidence type="ECO:0000256" key="9">
    <source>
        <dbReference type="ARBA" id="ARBA00022741"/>
    </source>
</evidence>
<dbReference type="EC" id="2.7.11.1" evidence="2"/>
<dbReference type="Proteomes" id="UP000323000">
    <property type="component" value="Chromosome 13"/>
</dbReference>
<keyword evidence="11" id="KW-0675">Receptor</keyword>
<dbReference type="PANTHER" id="PTHR48006:SF81">
    <property type="entry name" value="PROTEIN KINASE DOMAIN-CONTAINING PROTEIN"/>
    <property type="match status" value="1"/>
</dbReference>
<comment type="catalytic activity">
    <reaction evidence="13">
        <text>L-threonyl-[protein] + ATP = O-phospho-L-threonyl-[protein] + ADP + H(+)</text>
        <dbReference type="Rhea" id="RHEA:46608"/>
        <dbReference type="Rhea" id="RHEA-COMP:11060"/>
        <dbReference type="Rhea" id="RHEA-COMP:11605"/>
        <dbReference type="ChEBI" id="CHEBI:15378"/>
        <dbReference type="ChEBI" id="CHEBI:30013"/>
        <dbReference type="ChEBI" id="CHEBI:30616"/>
        <dbReference type="ChEBI" id="CHEBI:61977"/>
        <dbReference type="ChEBI" id="CHEBI:456216"/>
        <dbReference type="EC" id="2.7.11.1"/>
    </reaction>
</comment>
<evidence type="ECO:0000256" key="1">
    <source>
        <dbReference type="ARBA" id="ARBA00004479"/>
    </source>
</evidence>
<keyword evidence="5" id="KW-0433">Leucine-rich repeat</keyword>
<evidence type="ECO:0000256" key="17">
    <source>
        <dbReference type="SAM" id="SignalP"/>
    </source>
</evidence>
<dbReference type="InterPro" id="IPR051824">
    <property type="entry name" value="LRR_Rcpt-Like_S/T_Kinase"/>
</dbReference>
<organism evidence="19 20">
    <name type="scientific">Acer yangbiense</name>
    <dbReference type="NCBI Taxonomy" id="1000413"/>
    <lineage>
        <taxon>Eukaryota</taxon>
        <taxon>Viridiplantae</taxon>
        <taxon>Streptophyta</taxon>
        <taxon>Embryophyta</taxon>
        <taxon>Tracheophyta</taxon>
        <taxon>Spermatophyta</taxon>
        <taxon>Magnoliopsida</taxon>
        <taxon>eudicotyledons</taxon>
        <taxon>Gunneridae</taxon>
        <taxon>Pentapetalae</taxon>
        <taxon>rosids</taxon>
        <taxon>malvids</taxon>
        <taxon>Sapindales</taxon>
        <taxon>Sapindaceae</taxon>
        <taxon>Hippocastanoideae</taxon>
        <taxon>Acereae</taxon>
        <taxon>Acer</taxon>
    </lineage>
</organism>
<protein>
    <recommendedName>
        <fullName evidence="2">non-specific serine/threonine protein kinase</fullName>
        <ecNumber evidence="2">2.7.11.1</ecNumber>
    </recommendedName>
</protein>
<dbReference type="InterPro" id="IPR032675">
    <property type="entry name" value="LRR_dom_sf"/>
</dbReference>
<keyword evidence="6" id="KW-0808">Transferase</keyword>
<dbReference type="Pfam" id="PF00560">
    <property type="entry name" value="LRR_1"/>
    <property type="match status" value="4"/>
</dbReference>
<evidence type="ECO:0000256" key="8">
    <source>
        <dbReference type="ARBA" id="ARBA00022737"/>
    </source>
</evidence>
<dbReference type="Gene3D" id="3.80.10.10">
    <property type="entry name" value="Ribonuclease Inhibitor"/>
    <property type="match status" value="4"/>
</dbReference>
<keyword evidence="16" id="KW-1133">Transmembrane helix</keyword>
<accession>A0A5C7GSI7</accession>
<evidence type="ECO:0000256" key="14">
    <source>
        <dbReference type="ARBA" id="ARBA00048679"/>
    </source>
</evidence>
<dbReference type="SUPFAM" id="SSF52058">
    <property type="entry name" value="L domain-like"/>
    <property type="match status" value="2"/>
</dbReference>
<feature type="domain" description="Malectin" evidence="18">
    <location>
        <begin position="554"/>
        <end position="734"/>
    </location>
</feature>
<evidence type="ECO:0000256" key="11">
    <source>
        <dbReference type="ARBA" id="ARBA00023170"/>
    </source>
</evidence>
<evidence type="ECO:0000256" key="13">
    <source>
        <dbReference type="ARBA" id="ARBA00047899"/>
    </source>
</evidence>
<proteinExistence type="predicted"/>
<dbReference type="Gene3D" id="2.60.120.430">
    <property type="entry name" value="Galactose-binding lectin"/>
    <property type="match status" value="1"/>
</dbReference>
<evidence type="ECO:0000313" key="20">
    <source>
        <dbReference type="Proteomes" id="UP000323000"/>
    </source>
</evidence>
<keyword evidence="8" id="KW-0677">Repeat</keyword>
<feature type="transmembrane region" description="Helical" evidence="16">
    <location>
        <begin position="749"/>
        <end position="772"/>
    </location>
</feature>
<dbReference type="AlphaFoldDB" id="A0A5C7GSI7"/>
<keyword evidence="7 17" id="KW-0732">Signal</keyword>
<evidence type="ECO:0000256" key="7">
    <source>
        <dbReference type="ARBA" id="ARBA00022729"/>
    </source>
</evidence>
<dbReference type="InterPro" id="IPR001611">
    <property type="entry name" value="Leu-rich_rpt"/>
</dbReference>
<evidence type="ECO:0000256" key="10">
    <source>
        <dbReference type="ARBA" id="ARBA00022840"/>
    </source>
</evidence>
<evidence type="ECO:0000313" key="19">
    <source>
        <dbReference type="EMBL" id="TXG47721.1"/>
    </source>
</evidence>
<dbReference type="GO" id="GO:0004674">
    <property type="term" value="F:protein serine/threonine kinase activity"/>
    <property type="evidence" value="ECO:0007669"/>
    <property type="project" value="UniProtKB-KW"/>
</dbReference>
<dbReference type="FunFam" id="3.80.10.10:FF:000452">
    <property type="entry name" value="Probable LRR receptor-like serine/threonine-protein kinase RFK1"/>
    <property type="match status" value="1"/>
</dbReference>
<name>A0A5C7GSI7_9ROSI</name>
<keyword evidence="20" id="KW-1185">Reference proteome</keyword>
<dbReference type="GO" id="GO:0016020">
    <property type="term" value="C:membrane"/>
    <property type="evidence" value="ECO:0007669"/>
    <property type="project" value="UniProtKB-SubCell"/>
</dbReference>
<gene>
    <name evidence="19" type="ORF">EZV62_027015</name>
</gene>
<comment type="catalytic activity">
    <reaction evidence="14">
        <text>L-seryl-[protein] + ATP = O-phospho-L-seryl-[protein] + ADP + H(+)</text>
        <dbReference type="Rhea" id="RHEA:17989"/>
        <dbReference type="Rhea" id="RHEA-COMP:9863"/>
        <dbReference type="Rhea" id="RHEA-COMP:11604"/>
        <dbReference type="ChEBI" id="CHEBI:15378"/>
        <dbReference type="ChEBI" id="CHEBI:29999"/>
        <dbReference type="ChEBI" id="CHEBI:30616"/>
        <dbReference type="ChEBI" id="CHEBI:83421"/>
        <dbReference type="ChEBI" id="CHEBI:456216"/>
        <dbReference type="EC" id="2.7.11.1"/>
    </reaction>
</comment>
<keyword evidence="12" id="KW-0325">Glycoprotein</keyword>
<keyword evidence="4" id="KW-0597">Phosphoprotein</keyword>
<feature type="chain" id="PRO_5023047111" description="non-specific serine/threonine protein kinase" evidence="17">
    <location>
        <begin position="25"/>
        <end position="869"/>
    </location>
</feature>
<dbReference type="InterPro" id="IPR021720">
    <property type="entry name" value="Malectin_dom"/>
</dbReference>
<evidence type="ECO:0000256" key="16">
    <source>
        <dbReference type="SAM" id="Phobius"/>
    </source>
</evidence>
<reference evidence="20" key="1">
    <citation type="journal article" date="2019" name="Gigascience">
        <title>De novo genome assembly of the endangered Acer yangbiense, a plant species with extremely small populations endemic to Yunnan Province, China.</title>
        <authorList>
            <person name="Yang J."/>
            <person name="Wariss H.M."/>
            <person name="Tao L."/>
            <person name="Zhang R."/>
            <person name="Yun Q."/>
            <person name="Hollingsworth P."/>
            <person name="Dao Z."/>
            <person name="Luo G."/>
            <person name="Guo H."/>
            <person name="Ma Y."/>
            <person name="Sun W."/>
        </authorList>
    </citation>
    <scope>NUCLEOTIDE SEQUENCE [LARGE SCALE GENOMIC DNA]</scope>
    <source>
        <strain evidence="20">cv. Malutang</strain>
    </source>
</reference>
<evidence type="ECO:0000256" key="2">
    <source>
        <dbReference type="ARBA" id="ARBA00012513"/>
    </source>
</evidence>
<keyword evidence="3" id="KW-0418">Kinase</keyword>
<keyword evidence="3" id="KW-0723">Serine/threonine-protein kinase</keyword>
<dbReference type="PANTHER" id="PTHR48006">
    <property type="entry name" value="LEUCINE-RICH REPEAT-CONTAINING PROTEIN DDB_G0281931-RELATED"/>
    <property type="match status" value="1"/>
</dbReference>
<evidence type="ECO:0000256" key="6">
    <source>
        <dbReference type="ARBA" id="ARBA00022679"/>
    </source>
</evidence>
<feature type="compositionally biased region" description="Polar residues" evidence="15">
    <location>
        <begin position="853"/>
        <end position="869"/>
    </location>
</feature>
<dbReference type="FunFam" id="3.80.10.10:FF:000383">
    <property type="entry name" value="Leucine-rich repeat receptor protein kinase EMS1"/>
    <property type="match status" value="1"/>
</dbReference>
<dbReference type="FunFam" id="2.60.120.430:FF:000004">
    <property type="entry name" value="Putative leucine-rich repeat receptor-like serine/threonine-protein kinase"/>
    <property type="match status" value="1"/>
</dbReference>
<evidence type="ECO:0000256" key="4">
    <source>
        <dbReference type="ARBA" id="ARBA00022553"/>
    </source>
</evidence>
<sequence length="869" mass="96656">MTVRRYRFPVSVLVLSCFLTQTFAALPQYEVDVLNKIAKTMGATNWTFGSDACEGTYDVKQVVQTDPIRIITCDCEIENNTCHVTVIKFMLYGLPGTLPPELVRLPFISEIDFAYNYLKGSIPLEWASTQLKYISVFANRLSGNIPSHLGKITGLTYLDLDQNQFSGMIPPELGKLVNLKTLRLSSNRFSGILPLELAELKNLTNLQVISVQPQLDPNEADVLRKIATTLKITNPTNDPCISRTLSVNASISAEQSITCDYRDGFLHVTILKLKSMSLEGTLPPELVNLTFLEEIDLSRNYLSGGLPTEWAIMRHLNRINLLANRFSGKIPKEWGNFANLTDLSLSSNQFVGSLPITLEKLTNLTDFRISDNSFNGTVPEFIGSWTKLKRLEMSSSGLEGPISPTIFTLGDLTDLRITDMIGPKFDFPKLNSKKMEHLVLRNLNMSGFIPTYIWDMGVRETLDLTFNKLEGGIENINTETDFIFLSGNMLSGTIPESIIYSTKKNLSKFGTSMFLSNDLSYNNFTSPVNCPTRSGLRPGPCPDRSGCQKYYQSFHINCGGPDVTINHTKYEGDGGANGAVLQYDSGTKWGLISAGDFMGDSNKNANGYIVSAYPDTQPKLYSEARASPLFLTYYGYCLENGNYTVNLHFAEILFTDKEPYHKVGRRIFDIYIQGILKWKDFNIKEQANGTGKAIIKTFNATVTENTLEIRLYWAGKGTTCIPNRGYYGPLISAISVCRAAAQWQRLSSVIAGVTVGTFALVVLVVGFCILCLRKKRNTDGEDDCLIDLVDKDSEDMQLHGEEVVQMMRVAVWCLQNDYNRRPSMSTVVKVLEGTMEFEASLTAITREPEEQSGGATTSVLLTSILSGPR</sequence>
<dbReference type="EMBL" id="VAHF01000013">
    <property type="protein sequence ID" value="TXG47721.1"/>
    <property type="molecule type" value="Genomic_DNA"/>
</dbReference>
<keyword evidence="16" id="KW-0812">Transmembrane</keyword>
<evidence type="ECO:0000259" key="18">
    <source>
        <dbReference type="Pfam" id="PF11721"/>
    </source>
</evidence>
<evidence type="ECO:0000256" key="15">
    <source>
        <dbReference type="SAM" id="MobiDB-lite"/>
    </source>
</evidence>
<dbReference type="Pfam" id="PF11721">
    <property type="entry name" value="Malectin"/>
    <property type="match status" value="1"/>
</dbReference>
<comment type="subcellular location">
    <subcellularLocation>
        <location evidence="1">Membrane</location>
        <topology evidence="1">Single-pass type I membrane protein</topology>
    </subcellularLocation>
</comment>
<evidence type="ECO:0000256" key="12">
    <source>
        <dbReference type="ARBA" id="ARBA00023180"/>
    </source>
</evidence>
<evidence type="ECO:0000256" key="3">
    <source>
        <dbReference type="ARBA" id="ARBA00022527"/>
    </source>
</evidence>
<dbReference type="GO" id="GO:0005524">
    <property type="term" value="F:ATP binding"/>
    <property type="evidence" value="ECO:0007669"/>
    <property type="project" value="UniProtKB-KW"/>
</dbReference>
<evidence type="ECO:0000256" key="5">
    <source>
        <dbReference type="ARBA" id="ARBA00022614"/>
    </source>
</evidence>
<keyword evidence="9" id="KW-0547">Nucleotide-binding</keyword>
<feature type="region of interest" description="Disordered" evidence="15">
    <location>
        <begin position="848"/>
        <end position="869"/>
    </location>
</feature>
<feature type="signal peptide" evidence="17">
    <location>
        <begin position="1"/>
        <end position="24"/>
    </location>
</feature>
<keyword evidence="10" id="KW-0067">ATP-binding</keyword>